<protein>
    <submittedName>
        <fullName evidence="1">Uncharacterized protein</fullName>
    </submittedName>
</protein>
<accession>W7BDA1</accession>
<organism evidence="1 2">
    <name type="scientific">Listeria grandensis FSL F6-0971</name>
    <dbReference type="NCBI Taxonomy" id="1265819"/>
    <lineage>
        <taxon>Bacteria</taxon>
        <taxon>Bacillati</taxon>
        <taxon>Bacillota</taxon>
        <taxon>Bacilli</taxon>
        <taxon>Bacillales</taxon>
        <taxon>Listeriaceae</taxon>
        <taxon>Listeria</taxon>
    </lineage>
</organism>
<gene>
    <name evidence="1" type="ORF">PGRAN_05856</name>
</gene>
<proteinExistence type="predicted"/>
<dbReference type="EMBL" id="AODD01000006">
    <property type="protein sequence ID" value="EUJ23867.1"/>
    <property type="molecule type" value="Genomic_DNA"/>
</dbReference>
<dbReference type="STRING" id="1265819.PGRAN_05856"/>
<dbReference type="SUPFAM" id="SSF141130">
    <property type="entry name" value="Acetamidase/Formamidase-like"/>
    <property type="match status" value="1"/>
</dbReference>
<reference evidence="1 2" key="1">
    <citation type="journal article" date="2014" name="Int. J. Syst. Evol. Microbiol.">
        <title>Listeria floridensis sp. nov., Listeria aquatica sp. nov., Listeria cornellensis sp. nov., Listeria riparia sp. nov. and Listeria grandensis sp. nov., from agricultural and natural environments.</title>
        <authorList>
            <person name="den Bakker H.C."/>
            <person name="Warchocki S."/>
            <person name="Wright E.M."/>
            <person name="Allred A.F."/>
            <person name="Ahlstrom C."/>
            <person name="Manuel C.S."/>
            <person name="Stasiewicz M.J."/>
            <person name="Burrell A."/>
            <person name="Roof S."/>
            <person name="Strawn L."/>
            <person name="Fortes E.D."/>
            <person name="Nightingale K.K."/>
            <person name="Kephart D."/>
            <person name="Wiedmann M."/>
        </authorList>
    </citation>
    <scope>NUCLEOTIDE SEQUENCE [LARGE SCALE GENOMIC DNA]</scope>
    <source>
        <strain evidence="2">FSL F6-971</strain>
    </source>
</reference>
<dbReference type="AlphaFoldDB" id="W7BDA1"/>
<comment type="caution">
    <text evidence="1">The sequence shown here is derived from an EMBL/GenBank/DDBJ whole genome shotgun (WGS) entry which is preliminary data.</text>
</comment>
<name>W7BDA1_9LIST</name>
<keyword evidence="2" id="KW-1185">Reference proteome</keyword>
<dbReference type="PATRIC" id="fig|1265819.5.peg.1171"/>
<evidence type="ECO:0000313" key="1">
    <source>
        <dbReference type="EMBL" id="EUJ23867.1"/>
    </source>
</evidence>
<dbReference type="Gene3D" id="3.10.28.20">
    <property type="entry name" value="Acetamidase/Formamidase-like domains"/>
    <property type="match status" value="1"/>
</dbReference>
<sequence>MVQLLVDTSTITATDAIMLLSLAGDLRICQVVDPNKTVRMELPLQYWSENPFL</sequence>
<evidence type="ECO:0000313" key="2">
    <source>
        <dbReference type="Proteomes" id="UP000019253"/>
    </source>
</evidence>
<dbReference type="Proteomes" id="UP000019253">
    <property type="component" value="Unassembled WGS sequence"/>
</dbReference>